<feature type="domain" description="Luciferase-like" evidence="2">
    <location>
        <begin position="19"/>
        <end position="241"/>
    </location>
</feature>
<name>A0A7K3LJR9_9ACTN</name>
<dbReference type="EMBL" id="JAADZU010000005">
    <property type="protein sequence ID" value="NDK88448.1"/>
    <property type="molecule type" value="Genomic_DNA"/>
</dbReference>
<evidence type="ECO:0000313" key="4">
    <source>
        <dbReference type="Proteomes" id="UP000466307"/>
    </source>
</evidence>
<dbReference type="InterPro" id="IPR011251">
    <property type="entry name" value="Luciferase-like_dom"/>
</dbReference>
<keyword evidence="4" id="KW-1185">Reference proteome</keyword>
<feature type="region of interest" description="Disordered" evidence="1">
    <location>
        <begin position="39"/>
        <end position="58"/>
    </location>
</feature>
<dbReference type="InterPro" id="IPR051260">
    <property type="entry name" value="Diverse_substr_monoxygenases"/>
</dbReference>
<dbReference type="NCBIfam" id="TIGR03619">
    <property type="entry name" value="F420_Rv2161c"/>
    <property type="match status" value="1"/>
</dbReference>
<dbReference type="InterPro" id="IPR019921">
    <property type="entry name" value="Lucif-like_OxRdtase_Rv2161c"/>
</dbReference>
<comment type="caution">
    <text evidence="3">The sequence shown here is derived from an EMBL/GenBank/DDBJ whole genome shotgun (WGS) entry which is preliminary data.</text>
</comment>
<proteinExistence type="predicted"/>
<protein>
    <submittedName>
        <fullName evidence="3">LLM class F420-dependent oxidoreductase</fullName>
    </submittedName>
</protein>
<evidence type="ECO:0000256" key="1">
    <source>
        <dbReference type="SAM" id="MobiDB-lite"/>
    </source>
</evidence>
<dbReference type="InterPro" id="IPR036661">
    <property type="entry name" value="Luciferase-like_sf"/>
</dbReference>
<reference evidence="3 4" key="1">
    <citation type="submission" date="2020-01" db="EMBL/GenBank/DDBJ databases">
        <title>Investigation of new actinobacteria for the biodesulphurisation of diesel fuel.</title>
        <authorList>
            <person name="Athi Narayanan S.M."/>
        </authorList>
    </citation>
    <scope>NUCLEOTIDE SEQUENCE [LARGE SCALE GENOMIC DNA]</scope>
    <source>
        <strain evidence="3 4">213E</strain>
    </source>
</reference>
<dbReference type="PANTHER" id="PTHR30011:SF32">
    <property type="entry name" value="CONSERVED PROTEIN"/>
    <property type="match status" value="1"/>
</dbReference>
<sequence>MDFGIVQFTSDRGLAPQILAPLIEQAGFASYFVPEHGHIPTRRDAAHPQTGDSSLPDDRYMRTLDPWTTLAAAAAVTERIRLATAVALPVQSDPITLAKTLATLDHLSGGRVTLGVGFGWNLDELADHKVPPKRRRTMLREYLEAMRALWTDEEAEYHGEFVDFGPSWAWPKPPQGTLPTLVGAAGNEKNFKWIARSADGWITTPGEADIEGSVKLLQQIWSDAGRAGDPQIVVLDFKPVAEKLDAWRDLGVTTVLYGLPDDSVERASAYLAKLAGKLGIAPATVG</sequence>
<dbReference type="SUPFAM" id="SSF51679">
    <property type="entry name" value="Bacterial luciferase-like"/>
    <property type="match status" value="1"/>
</dbReference>
<dbReference type="AlphaFoldDB" id="A0A7K3LJR9"/>
<accession>A0A7K3LJR9</accession>
<dbReference type="Gene3D" id="3.20.20.30">
    <property type="entry name" value="Luciferase-like domain"/>
    <property type="match status" value="1"/>
</dbReference>
<dbReference type="CDD" id="cd01097">
    <property type="entry name" value="Tetrahydromethanopterin_reductase"/>
    <property type="match status" value="1"/>
</dbReference>
<gene>
    <name evidence="3" type="ORF">GYA93_02460</name>
</gene>
<evidence type="ECO:0000313" key="3">
    <source>
        <dbReference type="EMBL" id="NDK88448.1"/>
    </source>
</evidence>
<dbReference type="GO" id="GO:0016705">
    <property type="term" value="F:oxidoreductase activity, acting on paired donors, with incorporation or reduction of molecular oxygen"/>
    <property type="evidence" value="ECO:0007669"/>
    <property type="project" value="InterPro"/>
</dbReference>
<dbReference type="Pfam" id="PF00296">
    <property type="entry name" value="Bac_luciferase"/>
    <property type="match status" value="1"/>
</dbReference>
<dbReference type="PANTHER" id="PTHR30011">
    <property type="entry name" value="ALKANESULFONATE MONOOXYGENASE-RELATED"/>
    <property type="match status" value="1"/>
</dbReference>
<evidence type="ECO:0000259" key="2">
    <source>
        <dbReference type="Pfam" id="PF00296"/>
    </source>
</evidence>
<organism evidence="3 4">
    <name type="scientific">Gordonia desulfuricans</name>
    <dbReference type="NCBI Taxonomy" id="89051"/>
    <lineage>
        <taxon>Bacteria</taxon>
        <taxon>Bacillati</taxon>
        <taxon>Actinomycetota</taxon>
        <taxon>Actinomycetes</taxon>
        <taxon>Mycobacteriales</taxon>
        <taxon>Gordoniaceae</taxon>
        <taxon>Gordonia</taxon>
    </lineage>
</organism>
<dbReference type="Proteomes" id="UP000466307">
    <property type="component" value="Unassembled WGS sequence"/>
</dbReference>
<dbReference type="RefSeq" id="WP_020791276.1">
    <property type="nucleotide sequence ID" value="NZ_JAADZU010000005.1"/>
</dbReference>